<organism evidence="3 4">
    <name type="scientific">Streptomyces luomodiensis</name>
    <dbReference type="NCBI Taxonomy" id="3026192"/>
    <lineage>
        <taxon>Bacteria</taxon>
        <taxon>Bacillati</taxon>
        <taxon>Actinomycetota</taxon>
        <taxon>Actinomycetes</taxon>
        <taxon>Kitasatosporales</taxon>
        <taxon>Streptomycetaceae</taxon>
        <taxon>Streptomyces</taxon>
    </lineage>
</organism>
<sequence>MDKTYLSAVGEALGEPRKVSELATSADTDLTALIEEIAHFRESPRDIWELAADAAEQTLAHSPHPPDLIVYVSENDPDTAASLARLGQRLRLPAAEHLALSGRDCGNLAPALETASALLATGRYERVLLVLADRARAGRRVMASGLSVFSDGAAACLLTRRPPAAGPVLRVEAVAGRTAVRPDDDPARQGVLTTARLASDSVAALLDVSGLTWEDVTQVVLPNYRPTAQRFLTAALGVPAGRLALGRVTDIGHCFSADPLLTVGRRAAAGALAAGDVLLTAVFGPHTCSAIAFRRL</sequence>
<keyword evidence="1" id="KW-0963">Cytoplasm</keyword>
<dbReference type="Gene3D" id="3.40.47.10">
    <property type="match status" value="2"/>
</dbReference>
<dbReference type="RefSeq" id="WP_311039366.1">
    <property type="nucleotide sequence ID" value="NZ_CP117522.1"/>
</dbReference>
<keyword evidence="4" id="KW-1185">Reference proteome</keyword>
<dbReference type="PANTHER" id="PTHR34069">
    <property type="entry name" value="3-OXOACYL-[ACYL-CARRIER-PROTEIN] SYNTHASE 3"/>
    <property type="match status" value="1"/>
</dbReference>
<proteinExistence type="predicted"/>
<feature type="domain" description="Beta-ketoacyl-[acyl-carrier-protein] synthase III N-terminal" evidence="2">
    <location>
        <begin position="105"/>
        <end position="163"/>
    </location>
</feature>
<dbReference type="Proteomes" id="UP001305606">
    <property type="component" value="Chromosome"/>
</dbReference>
<gene>
    <name evidence="3" type="ORF">PS467_39690</name>
</gene>
<evidence type="ECO:0000256" key="1">
    <source>
        <dbReference type="ARBA" id="ARBA00022490"/>
    </source>
</evidence>
<name>A0ABY9V7Z6_9ACTN</name>
<evidence type="ECO:0000313" key="3">
    <source>
        <dbReference type="EMBL" id="WNF01032.1"/>
    </source>
</evidence>
<dbReference type="EMBL" id="CP117522">
    <property type="protein sequence ID" value="WNF01032.1"/>
    <property type="molecule type" value="Genomic_DNA"/>
</dbReference>
<protein>
    <recommendedName>
        <fullName evidence="2">Beta-ketoacyl-[acyl-carrier-protein] synthase III N-terminal domain-containing protein</fullName>
    </recommendedName>
</protein>
<dbReference type="SUPFAM" id="SSF53901">
    <property type="entry name" value="Thiolase-like"/>
    <property type="match status" value="1"/>
</dbReference>
<dbReference type="InterPro" id="IPR013751">
    <property type="entry name" value="ACP_syn_III_N"/>
</dbReference>
<dbReference type="PANTHER" id="PTHR34069:SF2">
    <property type="entry name" value="BETA-KETOACYL-[ACYL-CARRIER-PROTEIN] SYNTHASE III"/>
    <property type="match status" value="1"/>
</dbReference>
<dbReference type="InterPro" id="IPR016039">
    <property type="entry name" value="Thiolase-like"/>
</dbReference>
<dbReference type="Pfam" id="PF08545">
    <property type="entry name" value="ACP_syn_III"/>
    <property type="match status" value="1"/>
</dbReference>
<accession>A0ABY9V7Z6</accession>
<evidence type="ECO:0000259" key="2">
    <source>
        <dbReference type="Pfam" id="PF08545"/>
    </source>
</evidence>
<evidence type="ECO:0000313" key="4">
    <source>
        <dbReference type="Proteomes" id="UP001305606"/>
    </source>
</evidence>
<reference evidence="3 4" key="1">
    <citation type="submission" date="2023-02" db="EMBL/GenBank/DDBJ databases">
        <title>Streptomyces sp. SCA4-21 with antifungal activity against Fusarium oxysporum f. sp. cubense, Streptomyces sp. SCA2-17 with antifungal activity against Fusarium oxysporum f. sp. cubense.</title>
        <authorList>
            <person name="Qi D."/>
        </authorList>
    </citation>
    <scope>NUCLEOTIDE SEQUENCE [LARGE SCALE GENOMIC DNA]</scope>
    <source>
        <strain evidence="3 4">SCA4-21</strain>
    </source>
</reference>